<dbReference type="Proteomes" id="UP000767291">
    <property type="component" value="Unassembled WGS sequence"/>
</dbReference>
<protein>
    <submittedName>
        <fullName evidence="7">Penicillin-binding protein 2</fullName>
    </submittedName>
</protein>
<dbReference type="SUPFAM" id="SSF56601">
    <property type="entry name" value="beta-lactamase/transpeptidase-like"/>
    <property type="match status" value="1"/>
</dbReference>
<reference evidence="7 8" key="1">
    <citation type="submission" date="2021-03" db="EMBL/GenBank/DDBJ databases">
        <title>Genomic Encyclopedia of Type Strains, Phase IV (KMG-IV): sequencing the most valuable type-strain genomes for metagenomic binning, comparative biology and taxonomic classification.</title>
        <authorList>
            <person name="Goeker M."/>
        </authorList>
    </citation>
    <scope>NUCLEOTIDE SEQUENCE [LARGE SCALE GENOMIC DNA]</scope>
    <source>
        <strain evidence="7 8">DSM 1289</strain>
    </source>
</reference>
<dbReference type="PANTHER" id="PTHR30627:SF24">
    <property type="entry name" value="PENICILLIN-BINDING PROTEIN 4B"/>
    <property type="match status" value="1"/>
</dbReference>
<name>A0ABS4E9I0_9FIRM</name>
<keyword evidence="4" id="KW-1133">Transmembrane helix</keyword>
<dbReference type="InterPro" id="IPR050515">
    <property type="entry name" value="Beta-lactam/transpept"/>
</dbReference>
<comment type="similarity">
    <text evidence="2">Belongs to the transpeptidase family.</text>
</comment>
<evidence type="ECO:0000256" key="4">
    <source>
        <dbReference type="SAM" id="Phobius"/>
    </source>
</evidence>
<evidence type="ECO:0000256" key="1">
    <source>
        <dbReference type="ARBA" id="ARBA00004370"/>
    </source>
</evidence>
<keyword evidence="3 4" id="KW-0472">Membrane</keyword>
<evidence type="ECO:0000256" key="2">
    <source>
        <dbReference type="ARBA" id="ARBA00007171"/>
    </source>
</evidence>
<dbReference type="InterPro" id="IPR036138">
    <property type="entry name" value="PBP_dimer_sf"/>
</dbReference>
<feature type="transmembrane region" description="Helical" evidence="4">
    <location>
        <begin position="16"/>
        <end position="35"/>
    </location>
</feature>
<keyword evidence="4" id="KW-0812">Transmembrane</keyword>
<dbReference type="SUPFAM" id="SSF56519">
    <property type="entry name" value="Penicillin binding protein dimerisation domain"/>
    <property type="match status" value="1"/>
</dbReference>
<feature type="domain" description="Penicillin-binding protein dimerisation" evidence="6">
    <location>
        <begin position="60"/>
        <end position="201"/>
    </location>
</feature>
<proteinExistence type="inferred from homology"/>
<keyword evidence="8" id="KW-1185">Reference proteome</keyword>
<evidence type="ECO:0000259" key="6">
    <source>
        <dbReference type="Pfam" id="PF03717"/>
    </source>
</evidence>
<gene>
    <name evidence="7" type="ORF">J2Z43_000974</name>
</gene>
<dbReference type="RefSeq" id="WP_209456071.1">
    <property type="nucleotide sequence ID" value="NZ_BAAACS010000012.1"/>
</dbReference>
<dbReference type="PANTHER" id="PTHR30627">
    <property type="entry name" value="PEPTIDOGLYCAN D,D-TRANSPEPTIDASE"/>
    <property type="match status" value="1"/>
</dbReference>
<comment type="subcellular location">
    <subcellularLocation>
        <location evidence="1">Membrane</location>
    </subcellularLocation>
</comment>
<dbReference type="Gene3D" id="3.40.710.10">
    <property type="entry name" value="DD-peptidase/beta-lactamase superfamily"/>
    <property type="match status" value="1"/>
</dbReference>
<dbReference type="InterPro" id="IPR005311">
    <property type="entry name" value="PBP_dimer"/>
</dbReference>
<dbReference type="InterPro" id="IPR012338">
    <property type="entry name" value="Beta-lactam/transpept-like"/>
</dbReference>
<dbReference type="Gene3D" id="3.90.1310.10">
    <property type="entry name" value="Penicillin-binding protein 2a (Domain 2)"/>
    <property type="match status" value="1"/>
</dbReference>
<feature type="domain" description="Penicillin-binding protein transpeptidase" evidence="5">
    <location>
        <begin position="250"/>
        <end position="550"/>
    </location>
</feature>
<dbReference type="Pfam" id="PF03717">
    <property type="entry name" value="PBP_dimer"/>
    <property type="match status" value="1"/>
</dbReference>
<comment type="caution">
    <text evidence="7">The sequence shown here is derived from an EMBL/GenBank/DDBJ whole genome shotgun (WGS) entry which is preliminary data.</text>
</comment>
<evidence type="ECO:0000256" key="3">
    <source>
        <dbReference type="ARBA" id="ARBA00023136"/>
    </source>
</evidence>
<evidence type="ECO:0000313" key="8">
    <source>
        <dbReference type="Proteomes" id="UP000767291"/>
    </source>
</evidence>
<accession>A0ABS4E9I0</accession>
<evidence type="ECO:0000259" key="5">
    <source>
        <dbReference type="Pfam" id="PF00905"/>
    </source>
</evidence>
<sequence length="554" mass="62041">MSRLKNSSSGVMGRRIYILFIVLVMVFGILIYRIVDIQVLKSEKYSKNAENQSVEKVELNSGRGIIYDRNGKKLTDTVKKTVLVVEKEKLNNNYKLIDLIKKATGITELDIYKAIQQQMDKTLVELEVKKIDSKYTAQLIKNGILIEEKTSRYSKDNLLSHTIGYINKVDNVGKMGIEKSLDKVLKDSNEKYVSVFKAGRIGNKDDLNILKGGIKKVVENANDKHVKLTIDSVIQKKVEKIADKEEHPTAIIVSDVNTGEILAMSSRPNFDPNNLTKSLQGKDREFENRVIKSTYAPGSVFKMVVLFSALENGIVDDNYTYTCTGQTKVGNTNEILKCHKHNGHGFQNLNNVFSNSCNPAFLDIGIKLGSEKILKTAEKLHLFEKVDIGLDEENMRKKPEKIFLRNLAIGQENMEFTPIQINQMTQIIANNGTYKPLKLFDSIVDNEGKSIKTFKSNKTVEIISPYVSTRVKDMMKLVSTVGTAKVLEDLEGGSGVKTGTAQSNINKIPIEHGWTTGYYPADRPKYVITAIVEGNTKGNKSAVPLFKKICQSLN</sequence>
<dbReference type="EMBL" id="JAGGJX010000001">
    <property type="protein sequence ID" value="MBP1854584.1"/>
    <property type="molecule type" value="Genomic_DNA"/>
</dbReference>
<dbReference type="InterPro" id="IPR001460">
    <property type="entry name" value="PCN-bd_Tpept"/>
</dbReference>
<dbReference type="Pfam" id="PF00905">
    <property type="entry name" value="Transpeptidase"/>
    <property type="match status" value="1"/>
</dbReference>
<organism evidence="7 8">
    <name type="scientific">Metaclostridioides mangenotii</name>
    <dbReference type="NCBI Taxonomy" id="1540"/>
    <lineage>
        <taxon>Bacteria</taxon>
        <taxon>Bacillati</taxon>
        <taxon>Bacillota</taxon>
        <taxon>Clostridia</taxon>
        <taxon>Peptostreptococcales</taxon>
        <taxon>Peptostreptococcaceae</taxon>
        <taxon>Metaclostridioides</taxon>
    </lineage>
</organism>
<evidence type="ECO:0000313" key="7">
    <source>
        <dbReference type="EMBL" id="MBP1854584.1"/>
    </source>
</evidence>